<keyword evidence="4" id="KW-0479">Metal-binding</keyword>
<dbReference type="InterPro" id="IPR007197">
    <property type="entry name" value="rSAM"/>
</dbReference>
<dbReference type="Pfam" id="PF04055">
    <property type="entry name" value="Radical_SAM"/>
    <property type="match status" value="1"/>
</dbReference>
<keyword evidence="6" id="KW-0408">Iron</keyword>
<protein>
    <submittedName>
        <fullName evidence="9">SPASM domain-containing protein</fullName>
    </submittedName>
</protein>
<dbReference type="InterPro" id="IPR023885">
    <property type="entry name" value="4Fe4S-binding_SPASM_dom"/>
</dbReference>
<dbReference type="SFLD" id="SFLDS00029">
    <property type="entry name" value="Radical_SAM"/>
    <property type="match status" value="1"/>
</dbReference>
<sequence length="526" mass="58278">MEQLETFSSLPKDQEIFIFGASQGGSLLGREIVAAGYRLCAFIDSFKIGELDGLPILHPDAIADRIDRAASILIASMRGDEIAPILLSKGFTRIFNAYPLVLNCLDRAKQLAVERAVAVIGKQNLDTWLGSRDYTATTVIVQLSSRCNLRCVYCTQGVKEIENSTDMPADIVEGIIEYTRHHKVKKAHLGVFGETLVYKGWERISSDLAEAGAKLYATTNLATPLTDIELEAMCSFTELFISIDVIDIPLQKIIRKSVDVRTIVFNIQCIRARAIASGKPAPKILWNCVLLDQNAARLKEYVSFAVACGADGIMFNDIAYYQELPVTFLSLFELDDDAFLTAYKGLEEGMELAARHRIPVTFPNNSDDRLARRKDIIERRRRGENAVEDFVKVTTQNIQGHQTYFADDEGLTPGQTRLCLDPWESMVVMPTGVMHTCCVRGKDMGNVKAAGSTEAVFNGPEFRELRRQLLSGDVRDESCAKCLCRPVGTPEQLRHALVEHLLTHDRTVAGFANDSAAVRHDAEPGA</sequence>
<evidence type="ECO:0000256" key="7">
    <source>
        <dbReference type="ARBA" id="ARBA00023014"/>
    </source>
</evidence>
<evidence type="ECO:0000313" key="9">
    <source>
        <dbReference type="EMBL" id="MDQ2104245.1"/>
    </source>
</evidence>
<gene>
    <name evidence="9" type="ORF">QSG27_16200</name>
</gene>
<evidence type="ECO:0000256" key="4">
    <source>
        <dbReference type="ARBA" id="ARBA00022723"/>
    </source>
</evidence>
<evidence type="ECO:0000256" key="6">
    <source>
        <dbReference type="ARBA" id="ARBA00023004"/>
    </source>
</evidence>
<dbReference type="InterPro" id="IPR058240">
    <property type="entry name" value="rSAM_sf"/>
</dbReference>
<dbReference type="InterPro" id="IPR000385">
    <property type="entry name" value="MoaA_NifB_PqqE_Fe-S-bd_CS"/>
</dbReference>
<dbReference type="CDD" id="cd21109">
    <property type="entry name" value="SPASM"/>
    <property type="match status" value="1"/>
</dbReference>
<comment type="cofactor">
    <cofactor evidence="1">
        <name>[4Fe-4S] cluster</name>
        <dbReference type="ChEBI" id="CHEBI:49883"/>
    </cofactor>
</comment>
<name>A0ABU0WJA9_9PROT</name>
<dbReference type="InterPro" id="IPR013785">
    <property type="entry name" value="Aldolase_TIM"/>
</dbReference>
<keyword evidence="7" id="KW-0411">Iron-sulfur</keyword>
<dbReference type="InterPro" id="IPR050377">
    <property type="entry name" value="Radical_SAM_PqqE_MftC-like"/>
</dbReference>
<dbReference type="Proteomes" id="UP001227317">
    <property type="component" value="Unassembled WGS sequence"/>
</dbReference>
<dbReference type="SUPFAM" id="SSF102114">
    <property type="entry name" value="Radical SAM enzymes"/>
    <property type="match status" value="1"/>
</dbReference>
<keyword evidence="5" id="KW-0560">Oxidoreductase</keyword>
<evidence type="ECO:0000313" key="10">
    <source>
        <dbReference type="Proteomes" id="UP001227317"/>
    </source>
</evidence>
<accession>A0ABU0WJA9</accession>
<dbReference type="RefSeq" id="WP_306707859.1">
    <property type="nucleotide sequence ID" value="NZ_JAUJFI010000078.1"/>
</dbReference>
<evidence type="ECO:0000256" key="3">
    <source>
        <dbReference type="ARBA" id="ARBA00022691"/>
    </source>
</evidence>
<dbReference type="InterPro" id="IPR034391">
    <property type="entry name" value="AdoMet-like_SPASM_containing"/>
</dbReference>
<keyword evidence="10" id="KW-1185">Reference proteome</keyword>
<dbReference type="Pfam" id="PF13186">
    <property type="entry name" value="SPASM"/>
    <property type="match status" value="1"/>
</dbReference>
<keyword evidence="2" id="KW-0004">4Fe-4S</keyword>
<dbReference type="PANTHER" id="PTHR11228:SF7">
    <property type="entry name" value="PQQA PEPTIDE CYCLASE"/>
    <property type="match status" value="1"/>
</dbReference>
<organism evidence="9 10">
    <name type="scientific">Azospirillum isscasi</name>
    <dbReference type="NCBI Taxonomy" id="3053926"/>
    <lineage>
        <taxon>Bacteria</taxon>
        <taxon>Pseudomonadati</taxon>
        <taxon>Pseudomonadota</taxon>
        <taxon>Alphaproteobacteria</taxon>
        <taxon>Rhodospirillales</taxon>
        <taxon>Azospirillaceae</taxon>
        <taxon>Azospirillum</taxon>
    </lineage>
</organism>
<keyword evidence="3" id="KW-0949">S-adenosyl-L-methionine</keyword>
<dbReference type="Gene3D" id="3.20.20.70">
    <property type="entry name" value="Aldolase class I"/>
    <property type="match status" value="1"/>
</dbReference>
<dbReference type="PROSITE" id="PS01305">
    <property type="entry name" value="MOAA_NIFB_PQQE"/>
    <property type="match status" value="1"/>
</dbReference>
<dbReference type="PANTHER" id="PTHR11228">
    <property type="entry name" value="RADICAL SAM DOMAIN PROTEIN"/>
    <property type="match status" value="1"/>
</dbReference>
<evidence type="ECO:0000256" key="2">
    <source>
        <dbReference type="ARBA" id="ARBA00022485"/>
    </source>
</evidence>
<evidence type="ECO:0000259" key="8">
    <source>
        <dbReference type="PROSITE" id="PS51918"/>
    </source>
</evidence>
<reference evidence="9 10" key="1">
    <citation type="submission" date="2023-06" db="EMBL/GenBank/DDBJ databases">
        <title>Azospirillum isscasensis sp.nov, a bacterium isolated from rhizosphere soil of rice.</title>
        <authorList>
            <person name="Wang H."/>
        </authorList>
    </citation>
    <scope>NUCLEOTIDE SEQUENCE [LARGE SCALE GENOMIC DNA]</scope>
    <source>
        <strain evidence="9 10">C340-1</strain>
    </source>
</reference>
<evidence type="ECO:0000256" key="5">
    <source>
        <dbReference type="ARBA" id="ARBA00023002"/>
    </source>
</evidence>
<dbReference type="EMBL" id="JAUJFI010000078">
    <property type="protein sequence ID" value="MDQ2104245.1"/>
    <property type="molecule type" value="Genomic_DNA"/>
</dbReference>
<dbReference type="PROSITE" id="PS51918">
    <property type="entry name" value="RADICAL_SAM"/>
    <property type="match status" value="1"/>
</dbReference>
<dbReference type="SFLD" id="SFLDG01387">
    <property type="entry name" value="BtrN-like_SPASM_domain_contain"/>
    <property type="match status" value="1"/>
</dbReference>
<comment type="caution">
    <text evidence="9">The sequence shown here is derived from an EMBL/GenBank/DDBJ whole genome shotgun (WGS) entry which is preliminary data.</text>
</comment>
<evidence type="ECO:0000256" key="1">
    <source>
        <dbReference type="ARBA" id="ARBA00001966"/>
    </source>
</evidence>
<dbReference type="SFLD" id="SFLDG01067">
    <property type="entry name" value="SPASM/twitch_domain_containing"/>
    <property type="match status" value="1"/>
</dbReference>
<feature type="domain" description="Radical SAM core" evidence="8">
    <location>
        <begin position="131"/>
        <end position="359"/>
    </location>
</feature>
<proteinExistence type="predicted"/>